<dbReference type="GO" id="GO:0008705">
    <property type="term" value="F:methionine synthase activity"/>
    <property type="evidence" value="ECO:0007669"/>
    <property type="project" value="TreeGrafter"/>
</dbReference>
<evidence type="ECO:0000313" key="6">
    <source>
        <dbReference type="Proteomes" id="UP000006281"/>
    </source>
</evidence>
<dbReference type="PANTHER" id="PTHR45833:SF1">
    <property type="entry name" value="METHIONINE SYNTHASE"/>
    <property type="match status" value="1"/>
</dbReference>
<dbReference type="GO" id="GO:0046872">
    <property type="term" value="F:metal ion binding"/>
    <property type="evidence" value="ECO:0007669"/>
    <property type="project" value="UniProtKB-KW"/>
</dbReference>
<feature type="region of interest" description="Disordered" evidence="3">
    <location>
        <begin position="140"/>
        <end position="197"/>
    </location>
</feature>
<evidence type="ECO:0000259" key="4">
    <source>
        <dbReference type="PROSITE" id="PS51332"/>
    </source>
</evidence>
<evidence type="ECO:0000256" key="2">
    <source>
        <dbReference type="ARBA" id="ARBA00023285"/>
    </source>
</evidence>
<keyword evidence="2" id="KW-0170">Cobalt</keyword>
<dbReference type="GO" id="GO:0046653">
    <property type="term" value="P:tetrahydrofolate metabolic process"/>
    <property type="evidence" value="ECO:0007669"/>
    <property type="project" value="TreeGrafter"/>
</dbReference>
<evidence type="ECO:0000256" key="1">
    <source>
        <dbReference type="ARBA" id="ARBA00022723"/>
    </source>
</evidence>
<feature type="region of interest" description="Disordered" evidence="3">
    <location>
        <begin position="1"/>
        <end position="28"/>
    </location>
</feature>
<dbReference type="Proteomes" id="UP000006281">
    <property type="component" value="Chromosome"/>
</dbReference>
<feature type="region of interest" description="Disordered" evidence="3">
    <location>
        <begin position="47"/>
        <end position="90"/>
    </location>
</feature>
<sequence length="549" mass="58405">MRQGAGSGRHDGQGARRRAGAAPHVRGPLPGVVAAQRRAAEQALHPVRHAGAGVGSAVHRRGAPAPDLRRPPAAAGRAGERRGRGGAHLGDADRRAAHDLVHHRGGGARARRDLPALHRRHHRGVRRAAGRRDVRRAAAARRAGLVRGDARRSRGRARPHGRRRVDRGRRPRRHRAAGHHRPARAALDGRGRARPRAVHPVTATADLLEQSGDALWHAVVSGDDHAAGNVVRRALDDGLDPESVLLDVIGGVQRKVGAEWAADRLTVAQEHAATAINERVIAKLSAAVRYPRPHRARIAVACVDGEWHALPARLLAEVLALRGFRVDYLGAQIPTPHLITHLHTTGPEAVALSGSLAPRLPTAHATITACQAAGTPVLVGGSAFGPDGRYARLLGADLWAPDARTAADLLAGGAPIRRRDAHQPIDDLPHLADQEYTLVARSATRLVRAVHTGLDGTDHGSGHTPEDLAHIVDHLCTALYTDDPSLLAGHVTWTAEILAVRGAPTRFLGLALDLLATELRDFPRATCLLREARTAIARTSPHTEPGPAA</sequence>
<keyword evidence="1" id="KW-0479">Metal-binding</keyword>
<dbReference type="AlphaFoldDB" id="K0K493"/>
<dbReference type="eggNOG" id="COG5012">
    <property type="taxonomic scope" value="Bacteria"/>
</dbReference>
<dbReference type="Pfam" id="PF02607">
    <property type="entry name" value="B12-binding_2"/>
    <property type="match status" value="1"/>
</dbReference>
<dbReference type="InterPro" id="IPR003759">
    <property type="entry name" value="Cbl-bd_cap"/>
</dbReference>
<dbReference type="GO" id="GO:0005829">
    <property type="term" value="C:cytosol"/>
    <property type="evidence" value="ECO:0007669"/>
    <property type="project" value="TreeGrafter"/>
</dbReference>
<accession>K0K493</accession>
<evidence type="ECO:0000313" key="5">
    <source>
        <dbReference type="EMBL" id="CCH32427.1"/>
    </source>
</evidence>
<reference evidence="5 6" key="1">
    <citation type="journal article" date="2012" name="BMC Genomics">
        <title>Complete genome sequence of Saccharothrix espanaensis DSM 44229T and comparison to the other completely sequenced Pseudonocardiaceae.</title>
        <authorList>
            <person name="Strobel T."/>
            <person name="Al-Dilaimi A."/>
            <person name="Blom J."/>
            <person name="Gessner A."/>
            <person name="Kalinowski J."/>
            <person name="Luzhetska M."/>
            <person name="Puhler A."/>
            <person name="Szczepanowski R."/>
            <person name="Bechthold A."/>
            <person name="Ruckert C."/>
        </authorList>
    </citation>
    <scope>NUCLEOTIDE SEQUENCE [LARGE SCALE GENOMIC DNA]</scope>
    <source>
        <strain evidence="6">ATCC 51144 / DSM 44229 / JCM 9112 / NBRC 15066 / NRRL 15764</strain>
    </source>
</reference>
<dbReference type="PATRIC" id="fig|1179773.3.peg.5188"/>
<organism evidence="5 6">
    <name type="scientific">Saccharothrix espanaensis (strain ATCC 51144 / DSM 44229 / JCM 9112 / NBRC 15066 / NRRL 15764)</name>
    <dbReference type="NCBI Taxonomy" id="1179773"/>
    <lineage>
        <taxon>Bacteria</taxon>
        <taxon>Bacillati</taxon>
        <taxon>Actinomycetota</taxon>
        <taxon>Actinomycetes</taxon>
        <taxon>Pseudonocardiales</taxon>
        <taxon>Pseudonocardiaceae</taxon>
        <taxon>Saccharothrix</taxon>
    </lineage>
</organism>
<dbReference type="InterPro" id="IPR036594">
    <property type="entry name" value="Meth_synthase_dom"/>
</dbReference>
<dbReference type="PANTHER" id="PTHR45833">
    <property type="entry name" value="METHIONINE SYNTHASE"/>
    <property type="match status" value="1"/>
</dbReference>
<feature type="compositionally biased region" description="Low complexity" evidence="3">
    <location>
        <begin position="63"/>
        <end position="77"/>
    </location>
</feature>
<protein>
    <recommendedName>
        <fullName evidence="4">B12-binding domain-containing protein</fullName>
    </recommendedName>
</protein>
<feature type="compositionally biased region" description="Basic residues" evidence="3">
    <location>
        <begin position="153"/>
        <end position="183"/>
    </location>
</feature>
<keyword evidence="6" id="KW-1185">Reference proteome</keyword>
<dbReference type="InterPro" id="IPR006158">
    <property type="entry name" value="Cobalamin-bd"/>
</dbReference>
<dbReference type="EMBL" id="HE804045">
    <property type="protein sequence ID" value="CCH32427.1"/>
    <property type="molecule type" value="Genomic_DNA"/>
</dbReference>
<dbReference type="KEGG" id="sesp:BN6_51610"/>
<gene>
    <name evidence="5" type="ordered locus">BN6_51610</name>
</gene>
<feature type="domain" description="B12-binding" evidence="4">
    <location>
        <begin position="295"/>
        <end position="421"/>
    </location>
</feature>
<dbReference type="HOGENOM" id="CLU_495971_0_0_11"/>
<dbReference type="Gene3D" id="3.40.50.280">
    <property type="entry name" value="Cobalamin-binding domain"/>
    <property type="match status" value="1"/>
</dbReference>
<dbReference type="SUPFAM" id="SSF52242">
    <property type="entry name" value="Cobalamin (vitamin B12)-binding domain"/>
    <property type="match status" value="1"/>
</dbReference>
<dbReference type="Pfam" id="PF02310">
    <property type="entry name" value="B12-binding"/>
    <property type="match status" value="1"/>
</dbReference>
<name>K0K493_SACES</name>
<dbReference type="GO" id="GO:0031419">
    <property type="term" value="F:cobalamin binding"/>
    <property type="evidence" value="ECO:0007669"/>
    <property type="project" value="InterPro"/>
</dbReference>
<evidence type="ECO:0000256" key="3">
    <source>
        <dbReference type="SAM" id="MobiDB-lite"/>
    </source>
</evidence>
<dbReference type="STRING" id="1179773.BN6_51610"/>
<dbReference type="Gene3D" id="1.10.1240.10">
    <property type="entry name" value="Methionine synthase domain"/>
    <property type="match status" value="1"/>
</dbReference>
<proteinExistence type="predicted"/>
<dbReference type="GO" id="GO:0050667">
    <property type="term" value="P:homocysteine metabolic process"/>
    <property type="evidence" value="ECO:0007669"/>
    <property type="project" value="TreeGrafter"/>
</dbReference>
<dbReference type="PROSITE" id="PS51332">
    <property type="entry name" value="B12_BINDING"/>
    <property type="match status" value="1"/>
</dbReference>
<dbReference type="InterPro" id="IPR050554">
    <property type="entry name" value="Met_Synthase/Corrinoid"/>
</dbReference>
<dbReference type="InterPro" id="IPR036724">
    <property type="entry name" value="Cobalamin-bd_sf"/>
</dbReference>